<feature type="compositionally biased region" description="Pro residues" evidence="1">
    <location>
        <begin position="164"/>
        <end position="173"/>
    </location>
</feature>
<proteinExistence type="predicted"/>
<feature type="region of interest" description="Disordered" evidence="1">
    <location>
        <begin position="814"/>
        <end position="837"/>
    </location>
</feature>
<feature type="region of interest" description="Disordered" evidence="1">
    <location>
        <begin position="494"/>
        <end position="522"/>
    </location>
</feature>
<feature type="region of interest" description="Disordered" evidence="1">
    <location>
        <begin position="546"/>
        <end position="595"/>
    </location>
</feature>
<feature type="region of interest" description="Disordered" evidence="1">
    <location>
        <begin position="425"/>
        <end position="472"/>
    </location>
</feature>
<feature type="compositionally biased region" description="Polar residues" evidence="1">
    <location>
        <begin position="259"/>
        <end position="306"/>
    </location>
</feature>
<evidence type="ECO:0000313" key="3">
    <source>
        <dbReference type="EMBL" id="PNF30908.1"/>
    </source>
</evidence>
<dbReference type="InParanoid" id="A0A2J7QQP6"/>
<evidence type="ECO:0000256" key="1">
    <source>
        <dbReference type="SAM" id="MobiDB-lite"/>
    </source>
</evidence>
<accession>A0A2J7QQP6</accession>
<feature type="compositionally biased region" description="Low complexity" evidence="1">
    <location>
        <begin position="816"/>
        <end position="829"/>
    </location>
</feature>
<sequence>MYMRYPQDILPSPIGLISPVMHERLKLEEEHRARESRLRDEEKEREQEREREREREKERREKPRRSPRASPSHHQDPPARKAPIGVARDRACSDPPRGPPPLIAPGSIPTPTAVTLPPPLHPIPPNQLQPGSVETDLLPLHTAGKNLSSSSHLRLHPHTSPSHPLVPPHPHTPPSHHHPPTPPGAHHHHHHPHTPPNSHALAPPPHHPHTSPSHPVVPHHPHTPPAPHSLTSHTPPSHTPPVHHPPVHPSTTSPASVYHHTSSQQHASQGTSVQRTNSGNSTPGRSSACTKDQPGVVTTHTATPASSGFVRPFEDSFPQQHGSNRRSPIVPPPSSHSNPASGDNSPISKIHHSQQSPYHPSGLQAGTTPCNTQQATAVGNQDACVISGGRNAVSHQHRGPPSANTHSVKENCGSVTCVNKPIMAVNPSENGSGSSAVVRKLSAASPSRGSSQVDGNCHSQTMASSPSTTSTVDNVVASQQPTLLTFQQPLTSQMLAQPSPSSSQMSPNSISHHLSPYPQVTQPNISHHQLLSQQQSSVQNLFVHTSVSSHQNHLQNQSATLHSPSSQSQQQVPVSHQHLVSSLPSSSASSIQPLHQSHQLIQTTAQLPSICVSSQQGSMPQTSLHMLNSSTSQHQGSVNVNSPLHQIPHPSSTQHHGSLLLATTFIQGASNSAVQHQATQNSSSHHQGSLSSASQLQSSSQTVINSTPVCSAVSSGSNAVTFVASNQSSTVLVPACGSGPAVSGLGTVPAAVLNVPDAAKVLAAVSTNKEGATNMSVWDYHYLSRSITSHRSEVDCNTTLISKLDLAEQRRRSRISCGSSNNNNNIGSDSDGEDGGTGSETLVTIWITKGPPAPLDAPPGKLRFLQLFGLTTIAVRNEYELRKLERCRARSPTLPLQCDSISSDGSISP</sequence>
<feature type="compositionally biased region" description="Basic residues" evidence="1">
    <location>
        <begin position="174"/>
        <end position="193"/>
    </location>
</feature>
<dbReference type="EMBL" id="NEVH01012083">
    <property type="protein sequence ID" value="PNF30908.1"/>
    <property type="molecule type" value="Genomic_DNA"/>
</dbReference>
<name>A0A2J7QQP6_9NEOP</name>
<feature type="compositionally biased region" description="Polar residues" evidence="1">
    <location>
        <begin position="335"/>
        <end position="371"/>
    </location>
</feature>
<protein>
    <recommendedName>
        <fullName evidence="2">Genetic suppressor element-like domain-containing protein</fullName>
    </recommendedName>
</protein>
<feature type="compositionally biased region" description="Basic and acidic residues" evidence="1">
    <location>
        <begin position="28"/>
        <end position="61"/>
    </location>
</feature>
<feature type="compositionally biased region" description="Low complexity" evidence="1">
    <location>
        <begin position="682"/>
        <end position="696"/>
    </location>
</feature>
<dbReference type="PANTHER" id="PTHR17608">
    <property type="entry name" value="GENETIC SUPPRESSOR ELEMENT 1"/>
    <property type="match status" value="1"/>
</dbReference>
<dbReference type="AlphaFoldDB" id="A0A2J7QQP6"/>
<feature type="compositionally biased region" description="Pro residues" evidence="1">
    <location>
        <begin position="237"/>
        <end position="248"/>
    </location>
</feature>
<feature type="non-terminal residue" evidence="3">
    <location>
        <position position="909"/>
    </location>
</feature>
<dbReference type="PRINTS" id="PR01217">
    <property type="entry name" value="PRICHEXTENSN"/>
</dbReference>
<keyword evidence="4" id="KW-1185">Reference proteome</keyword>
<dbReference type="Pfam" id="PF12540">
    <property type="entry name" value="DUF3736"/>
    <property type="match status" value="1"/>
</dbReference>
<feature type="compositionally biased region" description="Polar residues" evidence="1">
    <location>
        <begin position="444"/>
        <end position="472"/>
    </location>
</feature>
<dbReference type="STRING" id="105785.A0A2J7QQP6"/>
<feature type="compositionally biased region" description="Low complexity" evidence="1">
    <location>
        <begin position="561"/>
        <end position="595"/>
    </location>
</feature>
<feature type="region of interest" description="Disordered" evidence="1">
    <location>
        <begin position="28"/>
        <end position="371"/>
    </location>
</feature>
<reference evidence="3 4" key="1">
    <citation type="submission" date="2017-12" db="EMBL/GenBank/DDBJ databases">
        <title>Hemimetabolous genomes reveal molecular basis of termite eusociality.</title>
        <authorList>
            <person name="Harrison M.C."/>
            <person name="Jongepier E."/>
            <person name="Robertson H.M."/>
            <person name="Arning N."/>
            <person name="Bitard-Feildel T."/>
            <person name="Chao H."/>
            <person name="Childers C.P."/>
            <person name="Dinh H."/>
            <person name="Doddapaneni H."/>
            <person name="Dugan S."/>
            <person name="Gowin J."/>
            <person name="Greiner C."/>
            <person name="Han Y."/>
            <person name="Hu H."/>
            <person name="Hughes D.S.T."/>
            <person name="Huylmans A.-K."/>
            <person name="Kemena C."/>
            <person name="Kremer L.P.M."/>
            <person name="Lee S.L."/>
            <person name="Lopez-Ezquerra A."/>
            <person name="Mallet L."/>
            <person name="Monroy-Kuhn J.M."/>
            <person name="Moser A."/>
            <person name="Murali S.C."/>
            <person name="Muzny D.M."/>
            <person name="Otani S."/>
            <person name="Piulachs M.-D."/>
            <person name="Poelchau M."/>
            <person name="Qu J."/>
            <person name="Schaub F."/>
            <person name="Wada-Katsumata A."/>
            <person name="Worley K.C."/>
            <person name="Xie Q."/>
            <person name="Ylla G."/>
            <person name="Poulsen M."/>
            <person name="Gibbs R.A."/>
            <person name="Schal C."/>
            <person name="Richards S."/>
            <person name="Belles X."/>
            <person name="Korb J."/>
            <person name="Bornberg-Bauer E."/>
        </authorList>
    </citation>
    <scope>NUCLEOTIDE SEQUENCE [LARGE SCALE GENOMIC DNA]</scope>
    <source>
        <tissue evidence="3">Whole body</tissue>
    </source>
</reference>
<dbReference type="PANTHER" id="PTHR17608:SF4">
    <property type="entry name" value="GENETIC SUPPRESSOR ELEMENT 1"/>
    <property type="match status" value="1"/>
</dbReference>
<gene>
    <name evidence="3" type="ORF">B7P43_G03204</name>
</gene>
<comment type="caution">
    <text evidence="3">The sequence shown here is derived from an EMBL/GenBank/DDBJ whole genome shotgun (WGS) entry which is preliminary data.</text>
</comment>
<dbReference type="InterPro" id="IPR042337">
    <property type="entry name" value="GSE1"/>
</dbReference>
<evidence type="ECO:0000259" key="2">
    <source>
        <dbReference type="Pfam" id="PF12540"/>
    </source>
</evidence>
<feature type="compositionally biased region" description="Polar residues" evidence="1">
    <location>
        <begin position="317"/>
        <end position="326"/>
    </location>
</feature>
<feature type="domain" description="Genetic suppressor element-like" evidence="2">
    <location>
        <begin position="799"/>
        <end position="889"/>
    </location>
</feature>
<feature type="region of interest" description="Disordered" evidence="1">
    <location>
        <begin position="672"/>
        <end position="696"/>
    </location>
</feature>
<feature type="compositionally biased region" description="Pro residues" evidence="1">
    <location>
        <begin position="116"/>
        <end position="127"/>
    </location>
</feature>
<dbReference type="Proteomes" id="UP000235965">
    <property type="component" value="Unassembled WGS sequence"/>
</dbReference>
<feature type="compositionally biased region" description="Low complexity" evidence="1">
    <location>
        <begin position="147"/>
        <end position="163"/>
    </location>
</feature>
<organism evidence="3 4">
    <name type="scientific">Cryptotermes secundus</name>
    <dbReference type="NCBI Taxonomy" id="105785"/>
    <lineage>
        <taxon>Eukaryota</taxon>
        <taxon>Metazoa</taxon>
        <taxon>Ecdysozoa</taxon>
        <taxon>Arthropoda</taxon>
        <taxon>Hexapoda</taxon>
        <taxon>Insecta</taxon>
        <taxon>Pterygota</taxon>
        <taxon>Neoptera</taxon>
        <taxon>Polyneoptera</taxon>
        <taxon>Dictyoptera</taxon>
        <taxon>Blattodea</taxon>
        <taxon>Blattoidea</taxon>
        <taxon>Termitoidae</taxon>
        <taxon>Kalotermitidae</taxon>
        <taxon>Cryptotermitinae</taxon>
        <taxon>Cryptotermes</taxon>
    </lineage>
</organism>
<evidence type="ECO:0000313" key="4">
    <source>
        <dbReference type="Proteomes" id="UP000235965"/>
    </source>
</evidence>
<feature type="compositionally biased region" description="Polar residues" evidence="1">
    <location>
        <begin position="546"/>
        <end position="560"/>
    </location>
</feature>
<feature type="compositionally biased region" description="Polar residues" evidence="1">
    <location>
        <begin position="672"/>
        <end position="681"/>
    </location>
</feature>
<feature type="compositionally biased region" description="Low complexity" evidence="1">
    <location>
        <begin position="494"/>
        <end position="511"/>
    </location>
</feature>
<feature type="region of interest" description="Disordered" evidence="1">
    <location>
        <begin position="612"/>
        <end position="655"/>
    </location>
</feature>
<dbReference type="InterPro" id="IPR022207">
    <property type="entry name" value="GSE-like"/>
</dbReference>
<dbReference type="OrthoDB" id="8744624at2759"/>